<feature type="signal peptide" evidence="2">
    <location>
        <begin position="1"/>
        <end position="39"/>
    </location>
</feature>
<feature type="region of interest" description="Disordered" evidence="1">
    <location>
        <begin position="147"/>
        <end position="168"/>
    </location>
</feature>
<keyword evidence="2" id="KW-0732">Signal</keyword>
<protein>
    <submittedName>
        <fullName evidence="3">Uncharacterized protein</fullName>
    </submittedName>
</protein>
<name>A0ABM9LK96_9MYCO</name>
<sequence length="168" mass="17930">MPEHLGAVAQTGARARIRVIAACASAAVAAVVWAPAAHAEDNVTYEVFSDVVPMVAKVEYRDLAGKQMLHAVPLPFRITVPVADPFSPTDSGAELRADWRPNFRTAATVGRVLQGQYVTVRISVGGNTLCESTLDVGNATCYGSVPHAPDTNSSYDRSPLFPEQRVLP</sequence>
<dbReference type="RefSeq" id="WP_308481897.1">
    <property type="nucleotide sequence ID" value="NZ_OY726397.1"/>
</dbReference>
<evidence type="ECO:0000313" key="3">
    <source>
        <dbReference type="EMBL" id="CAJ1500485.1"/>
    </source>
</evidence>
<organism evidence="3 4">
    <name type="scientific">[Mycobacterium] burgundiense</name>
    <dbReference type="NCBI Taxonomy" id="3064286"/>
    <lineage>
        <taxon>Bacteria</taxon>
        <taxon>Bacillati</taxon>
        <taxon>Actinomycetota</taxon>
        <taxon>Actinomycetes</taxon>
        <taxon>Mycobacteriales</taxon>
        <taxon>Mycobacteriaceae</taxon>
        <taxon>Mycolicibacterium</taxon>
    </lineage>
</organism>
<accession>A0ABM9LK96</accession>
<feature type="chain" id="PRO_5046927963" evidence="2">
    <location>
        <begin position="40"/>
        <end position="168"/>
    </location>
</feature>
<dbReference type="EMBL" id="OY726397">
    <property type="protein sequence ID" value="CAJ1500485.1"/>
    <property type="molecule type" value="Genomic_DNA"/>
</dbReference>
<proteinExistence type="predicted"/>
<reference evidence="3 4" key="1">
    <citation type="submission" date="2023-08" db="EMBL/GenBank/DDBJ databases">
        <authorList>
            <person name="Folkvardsen B D."/>
            <person name="Norman A."/>
        </authorList>
    </citation>
    <scope>NUCLEOTIDE SEQUENCE [LARGE SCALE GENOMIC DNA]</scope>
    <source>
        <strain evidence="3 4">Mu0053</strain>
    </source>
</reference>
<evidence type="ECO:0000313" key="4">
    <source>
        <dbReference type="Proteomes" id="UP001190465"/>
    </source>
</evidence>
<evidence type="ECO:0000256" key="1">
    <source>
        <dbReference type="SAM" id="MobiDB-lite"/>
    </source>
</evidence>
<evidence type="ECO:0000256" key="2">
    <source>
        <dbReference type="SAM" id="SignalP"/>
    </source>
</evidence>
<gene>
    <name evidence="3" type="ORF">MU0053_001683</name>
</gene>
<dbReference type="Proteomes" id="UP001190465">
    <property type="component" value="Chromosome"/>
</dbReference>
<keyword evidence="4" id="KW-1185">Reference proteome</keyword>